<evidence type="ECO:0000256" key="15">
    <source>
        <dbReference type="PIRSR" id="PIRSR036497-1"/>
    </source>
</evidence>
<evidence type="ECO:0000256" key="8">
    <source>
        <dbReference type="ARBA" id="ARBA00022697"/>
    </source>
</evidence>
<dbReference type="UniPathway" id="UPA00051">
    <property type="reaction ID" value="UER00465"/>
</dbReference>
<evidence type="ECO:0000256" key="16">
    <source>
        <dbReference type="PIRSR" id="PIRSR036497-2"/>
    </source>
</evidence>
<reference evidence="19 20" key="1">
    <citation type="submission" date="2019-01" db="EMBL/GenBank/DDBJ databases">
        <title>Draft genome sequences of three monokaryotic isolates of the white-rot basidiomycete fungus Dichomitus squalens.</title>
        <authorList>
            <consortium name="DOE Joint Genome Institute"/>
            <person name="Lopez S.C."/>
            <person name="Andreopoulos B."/>
            <person name="Pangilinan J."/>
            <person name="Lipzen A."/>
            <person name="Riley R."/>
            <person name="Ahrendt S."/>
            <person name="Ng V."/>
            <person name="Barry K."/>
            <person name="Daum C."/>
            <person name="Grigoriev I.V."/>
            <person name="Hilden K.S."/>
            <person name="Makela M.R."/>
            <person name="de Vries R.P."/>
        </authorList>
    </citation>
    <scope>NUCLEOTIDE SEQUENCE [LARGE SCALE GENOMIC DNA]</scope>
    <source>
        <strain evidence="19 20">CBS 464.89</strain>
    </source>
</reference>
<dbReference type="GO" id="GO:0004412">
    <property type="term" value="F:homoserine dehydrogenase activity"/>
    <property type="evidence" value="ECO:0007669"/>
    <property type="project" value="UniProtKB-EC"/>
</dbReference>
<keyword evidence="19" id="KW-0808">Transferase</keyword>
<dbReference type="Proteomes" id="UP000292082">
    <property type="component" value="Unassembled WGS sequence"/>
</dbReference>
<evidence type="ECO:0000256" key="11">
    <source>
        <dbReference type="ARBA" id="ARBA00023167"/>
    </source>
</evidence>
<keyword evidence="19" id="KW-0418">Kinase</keyword>
<evidence type="ECO:0000256" key="13">
    <source>
        <dbReference type="ARBA" id="ARBA00059589"/>
    </source>
</evidence>
<organism evidence="19 20">
    <name type="scientific">Dichomitus squalens</name>
    <dbReference type="NCBI Taxonomy" id="114155"/>
    <lineage>
        <taxon>Eukaryota</taxon>
        <taxon>Fungi</taxon>
        <taxon>Dikarya</taxon>
        <taxon>Basidiomycota</taxon>
        <taxon>Agaricomycotina</taxon>
        <taxon>Agaricomycetes</taxon>
        <taxon>Polyporales</taxon>
        <taxon>Polyporaceae</taxon>
        <taxon>Dichomitus</taxon>
    </lineage>
</organism>
<comment type="pathway">
    <text evidence="2">Amino-acid biosynthesis; L-threonine biosynthesis; L-threonine from L-aspartate: step 3/5.</text>
</comment>
<evidence type="ECO:0000256" key="5">
    <source>
        <dbReference type="ARBA" id="ARBA00013213"/>
    </source>
</evidence>
<dbReference type="UniPathway" id="UPA00050">
    <property type="reaction ID" value="UER00063"/>
</dbReference>
<dbReference type="GO" id="GO:0009090">
    <property type="term" value="P:homoserine biosynthetic process"/>
    <property type="evidence" value="ECO:0007669"/>
    <property type="project" value="TreeGrafter"/>
</dbReference>
<dbReference type="SUPFAM" id="SSF51735">
    <property type="entry name" value="NAD(P)-binding Rossmann-fold domains"/>
    <property type="match status" value="1"/>
</dbReference>
<dbReference type="InterPro" id="IPR022697">
    <property type="entry name" value="HDH_short"/>
</dbReference>
<dbReference type="Pfam" id="PF03447">
    <property type="entry name" value="NAD_binding_3"/>
    <property type="match status" value="1"/>
</dbReference>
<feature type="binding site" evidence="16">
    <location>
        <begin position="20"/>
        <end position="25"/>
    </location>
    <ligand>
        <name>NADP(+)</name>
        <dbReference type="ChEBI" id="CHEBI:58349"/>
    </ligand>
</feature>
<comment type="function">
    <text evidence="13">Catalyzes the conversion of L-aspartate-beta-semialdehyde (L-Asa) to L-homoserine (L-Hse), the third step in the biosynthesis of amino acids that derive from aspartate (the aspartate family of amino acids), including methioinine and threonine, the latter of which is a precursor to isoleucine; production of homoserine leads to a branch-point in the pathway as it can either be O-phosphorylated for processing to threonine, or O-acylated for processing to methionine.</text>
</comment>
<evidence type="ECO:0000256" key="6">
    <source>
        <dbReference type="ARBA" id="ARBA00013376"/>
    </source>
</evidence>
<dbReference type="GO" id="GO:0016301">
    <property type="term" value="F:kinase activity"/>
    <property type="evidence" value="ECO:0007669"/>
    <property type="project" value="UniProtKB-KW"/>
</dbReference>
<keyword evidence="8 14" id="KW-0791">Threonine biosynthesis</keyword>
<keyword evidence="10 14" id="KW-0560">Oxidoreductase</keyword>
<comment type="pathway">
    <text evidence="3">Amino-acid biosynthesis; L-methionine biosynthesis via de novo pathway; L-homoserine from L-aspartate: step 3/3.</text>
</comment>
<dbReference type="InterPro" id="IPR005106">
    <property type="entry name" value="Asp/hSer_DH_NAD-bd"/>
</dbReference>
<name>A0A4Q9PGA7_9APHY</name>
<accession>A0A4Q9PGA7</accession>
<keyword evidence="7 14" id="KW-0028">Amino-acid biosynthesis</keyword>
<dbReference type="InterPro" id="IPR036291">
    <property type="entry name" value="NAD(P)-bd_dom_sf"/>
</dbReference>
<evidence type="ECO:0000256" key="12">
    <source>
        <dbReference type="ARBA" id="ARBA00048841"/>
    </source>
</evidence>
<evidence type="ECO:0000313" key="19">
    <source>
        <dbReference type="EMBL" id="TBU52051.1"/>
    </source>
</evidence>
<dbReference type="Gene3D" id="3.40.50.720">
    <property type="entry name" value="NAD(P)-binding Rossmann-like Domain"/>
    <property type="match status" value="1"/>
</dbReference>
<evidence type="ECO:0000256" key="3">
    <source>
        <dbReference type="ARBA" id="ARBA00005062"/>
    </source>
</evidence>
<dbReference type="Gene3D" id="3.30.360.10">
    <property type="entry name" value="Dihydrodipicolinate Reductase, domain 2"/>
    <property type="match status" value="1"/>
</dbReference>
<evidence type="ECO:0000259" key="18">
    <source>
        <dbReference type="Pfam" id="PF03447"/>
    </source>
</evidence>
<comment type="catalytic activity">
    <reaction evidence="12">
        <text>L-homoserine + NADP(+) = L-aspartate 4-semialdehyde + NADPH + H(+)</text>
        <dbReference type="Rhea" id="RHEA:15761"/>
        <dbReference type="ChEBI" id="CHEBI:15378"/>
        <dbReference type="ChEBI" id="CHEBI:57476"/>
        <dbReference type="ChEBI" id="CHEBI:57783"/>
        <dbReference type="ChEBI" id="CHEBI:58349"/>
        <dbReference type="ChEBI" id="CHEBI:537519"/>
        <dbReference type="EC" id="1.1.1.3"/>
    </reaction>
    <physiologicalReaction direction="right-to-left" evidence="12">
        <dbReference type="Rhea" id="RHEA:15763"/>
    </physiologicalReaction>
</comment>
<feature type="binding site" evidence="16">
    <location>
        <position position="124"/>
    </location>
    <ligand>
        <name>NADPH</name>
        <dbReference type="ChEBI" id="CHEBI:57783"/>
    </ligand>
</feature>
<dbReference type="PANTHER" id="PTHR43070:SF5">
    <property type="entry name" value="HOMOSERINE DEHYDROGENASE"/>
    <property type="match status" value="1"/>
</dbReference>
<dbReference type="InterPro" id="IPR011147">
    <property type="entry name" value="Bifunc_Aspkin/hSer_DH"/>
</dbReference>
<evidence type="ECO:0000256" key="4">
    <source>
        <dbReference type="ARBA" id="ARBA00006753"/>
    </source>
</evidence>
<keyword evidence="9 14" id="KW-0521">NADP</keyword>
<evidence type="ECO:0000256" key="2">
    <source>
        <dbReference type="ARBA" id="ARBA00005056"/>
    </source>
</evidence>
<keyword evidence="20" id="KW-1185">Reference proteome</keyword>
<dbReference type="AlphaFoldDB" id="A0A4Q9PGA7"/>
<keyword evidence="11 14" id="KW-0486">Methionine biosynthesis</keyword>
<proteinExistence type="inferred from homology"/>
<evidence type="ECO:0000256" key="1">
    <source>
        <dbReference type="ARBA" id="ARBA00001920"/>
    </source>
</evidence>
<evidence type="ECO:0000313" key="20">
    <source>
        <dbReference type="Proteomes" id="UP000292082"/>
    </source>
</evidence>
<comment type="similarity">
    <text evidence="4 14">Belongs to the homoserine dehydrogenase family.</text>
</comment>
<dbReference type="SUPFAM" id="SSF55347">
    <property type="entry name" value="Glyceraldehyde-3-phosphate dehydrogenase-like, C-terminal domain"/>
    <property type="match status" value="1"/>
</dbReference>
<dbReference type="Pfam" id="PF00742">
    <property type="entry name" value="Homoserine_dh"/>
    <property type="match status" value="1"/>
</dbReference>
<dbReference type="PIRSF" id="PIRSF036497">
    <property type="entry name" value="HDH_short"/>
    <property type="match status" value="1"/>
</dbReference>
<dbReference type="EC" id="1.1.1.3" evidence="5 14"/>
<evidence type="ECO:0000256" key="7">
    <source>
        <dbReference type="ARBA" id="ARBA00022605"/>
    </source>
</evidence>
<protein>
    <recommendedName>
        <fullName evidence="6 14">Homoserine dehydrogenase</fullName>
        <shortName evidence="14">HDH</shortName>
        <ecNumber evidence="5 14">1.1.1.3</ecNumber>
    </recommendedName>
</protein>
<dbReference type="GO" id="GO:0009086">
    <property type="term" value="P:methionine biosynthetic process"/>
    <property type="evidence" value="ECO:0007669"/>
    <property type="project" value="UniProtKB-KW"/>
</dbReference>
<feature type="active site" description="Proton donor" evidence="15">
    <location>
        <position position="266"/>
    </location>
</feature>
<feature type="binding site" evidence="16">
    <location>
        <position position="251"/>
    </location>
    <ligand>
        <name>L-homoserine</name>
        <dbReference type="ChEBI" id="CHEBI:57476"/>
    </ligand>
</feature>
<evidence type="ECO:0000256" key="10">
    <source>
        <dbReference type="ARBA" id="ARBA00023002"/>
    </source>
</evidence>
<dbReference type="EMBL" id="ML145269">
    <property type="protein sequence ID" value="TBU52051.1"/>
    <property type="molecule type" value="Genomic_DNA"/>
</dbReference>
<evidence type="ECO:0000259" key="17">
    <source>
        <dbReference type="Pfam" id="PF00742"/>
    </source>
</evidence>
<comment type="cofactor">
    <cofactor evidence="1">
        <name>a metal cation</name>
        <dbReference type="ChEBI" id="CHEBI:25213"/>
    </cofactor>
</comment>
<evidence type="ECO:0000256" key="14">
    <source>
        <dbReference type="PIRNR" id="PIRNR036497"/>
    </source>
</evidence>
<evidence type="ECO:0000256" key="9">
    <source>
        <dbReference type="ARBA" id="ARBA00022857"/>
    </source>
</evidence>
<dbReference type="FunFam" id="3.30.360.10:FF:000006">
    <property type="entry name" value="Bifunctional aspartokinase/homoserine dehydrogenase"/>
    <property type="match status" value="1"/>
</dbReference>
<feature type="binding site" evidence="16">
    <location>
        <position position="100"/>
    </location>
    <ligand>
        <name>NADPH</name>
        <dbReference type="ChEBI" id="CHEBI:57783"/>
    </ligand>
</feature>
<dbReference type="STRING" id="114155.A0A4Q9PGA7"/>
<dbReference type="GO" id="GO:0050661">
    <property type="term" value="F:NADP binding"/>
    <property type="evidence" value="ECO:0007669"/>
    <property type="project" value="InterPro"/>
</dbReference>
<feature type="domain" description="Homoserine dehydrogenase catalytic" evidence="17">
    <location>
        <begin position="204"/>
        <end position="402"/>
    </location>
</feature>
<gene>
    <name evidence="19" type="ORF">BD310DRAFT_982130</name>
</gene>
<sequence length="405" mass="43039">MAHLLGITSTTKTFRVAIVGVGLVGAELVKQLQALQPSPFRIVSLSSSKSLLYHPDGLSPSEDWKTELASSGRRPDLHFLLRELAALVKPGQEAVLVDNTSANEVAALYPSFLRLGVHVVTPNKKAFSAGLELYEQILGASLESGARFLNEATVGAGLPVISTLKDLVATGDKVRSLSVSVFLSPADSGGWEGWLSVCADADAERGAQVTKIEGVFSGTMSYIFNEFSTGKEGGPNFSSVVSVAREKGYTEPHPADDLNGADVARKLTILSRLIPSLRSALPDGYQFVSTKSLIPPALEGIESGDEFIRRLPEFDAQFDQLRADAIKEGKVLRYAGVVDVQNGVIKADLEKYPATHPFATALGGSDNIIMFHTERYGARPLVVQGAGAGAAVTAMGVMSDLLKLV</sequence>
<feature type="domain" description="Aspartate/homoserine dehydrogenase NAD-binding" evidence="18">
    <location>
        <begin position="20"/>
        <end position="149"/>
    </location>
</feature>
<dbReference type="InterPro" id="IPR001342">
    <property type="entry name" value="HDH_cat"/>
</dbReference>
<dbReference type="PANTHER" id="PTHR43070">
    <property type="match status" value="1"/>
</dbReference>
<dbReference type="GO" id="GO:0009088">
    <property type="term" value="P:threonine biosynthetic process"/>
    <property type="evidence" value="ECO:0007669"/>
    <property type="project" value="UniProtKB-UniPathway"/>
</dbReference>